<dbReference type="EMBL" id="JANKHO010000034">
    <property type="protein sequence ID" value="KAJ3516998.1"/>
    <property type="molecule type" value="Genomic_DNA"/>
</dbReference>
<reference evidence="2" key="1">
    <citation type="submission" date="2022-07" db="EMBL/GenBank/DDBJ databases">
        <title>Genome Sequence of Agrocybe chaxingu.</title>
        <authorList>
            <person name="Buettner E."/>
        </authorList>
    </citation>
    <scope>NUCLEOTIDE SEQUENCE</scope>
    <source>
        <strain evidence="2">MP-N11</strain>
    </source>
</reference>
<gene>
    <name evidence="2" type="ORF">NLJ89_g780</name>
</gene>
<name>A0A9W8N199_9AGAR</name>
<feature type="transmembrane region" description="Helical" evidence="1">
    <location>
        <begin position="38"/>
        <end position="59"/>
    </location>
</feature>
<evidence type="ECO:0000313" key="2">
    <source>
        <dbReference type="EMBL" id="KAJ3516998.1"/>
    </source>
</evidence>
<comment type="caution">
    <text evidence="2">The sequence shown here is derived from an EMBL/GenBank/DDBJ whole genome shotgun (WGS) entry which is preliminary data.</text>
</comment>
<keyword evidence="1" id="KW-1133">Transmembrane helix</keyword>
<keyword evidence="1" id="KW-0472">Membrane</keyword>
<dbReference type="Proteomes" id="UP001148786">
    <property type="component" value="Unassembled WGS sequence"/>
</dbReference>
<proteinExistence type="predicted"/>
<dbReference type="AlphaFoldDB" id="A0A9W8N199"/>
<keyword evidence="1" id="KW-0812">Transmembrane</keyword>
<accession>A0A9W8N199</accession>
<evidence type="ECO:0000256" key="1">
    <source>
        <dbReference type="SAM" id="Phobius"/>
    </source>
</evidence>
<keyword evidence="3" id="KW-1185">Reference proteome</keyword>
<organism evidence="2 3">
    <name type="scientific">Agrocybe chaxingu</name>
    <dbReference type="NCBI Taxonomy" id="84603"/>
    <lineage>
        <taxon>Eukaryota</taxon>
        <taxon>Fungi</taxon>
        <taxon>Dikarya</taxon>
        <taxon>Basidiomycota</taxon>
        <taxon>Agaricomycotina</taxon>
        <taxon>Agaricomycetes</taxon>
        <taxon>Agaricomycetidae</taxon>
        <taxon>Agaricales</taxon>
        <taxon>Agaricineae</taxon>
        <taxon>Strophariaceae</taxon>
        <taxon>Agrocybe</taxon>
    </lineage>
</organism>
<evidence type="ECO:0000313" key="3">
    <source>
        <dbReference type="Proteomes" id="UP001148786"/>
    </source>
</evidence>
<protein>
    <submittedName>
        <fullName evidence="2">Uncharacterized protein</fullName>
    </submittedName>
</protein>
<sequence length="81" mass="8938">MMGIYKDGGGLSVFLKLRFLLHNYSAGHLFQSIRSHIFVMRFSTVVVAALFGASAVVAAPGPAHYRRNEHVPRSEGYSTLE</sequence>